<keyword evidence="13" id="KW-0675">Receptor</keyword>
<dbReference type="Gene3D" id="4.10.1240.10">
    <property type="entry name" value="GPCR, family 2, extracellular hormone receptor domain"/>
    <property type="match status" value="1"/>
</dbReference>
<evidence type="ECO:0000256" key="15">
    <source>
        <dbReference type="ARBA" id="ARBA00023224"/>
    </source>
</evidence>
<feature type="domain" description="Fibronectin type-III" evidence="22">
    <location>
        <begin position="323"/>
        <end position="420"/>
    </location>
</feature>
<feature type="domain" description="G-protein coupled receptors family 2 profile 1" evidence="19">
    <location>
        <begin position="825"/>
        <end position="906"/>
    </location>
</feature>
<evidence type="ECO:0000256" key="8">
    <source>
        <dbReference type="ARBA" id="ARBA00022737"/>
    </source>
</evidence>
<dbReference type="PROSITE" id="PS50835">
    <property type="entry name" value="IG_LIKE"/>
    <property type="match status" value="3"/>
</dbReference>
<keyword evidence="15" id="KW-0807">Transducer</keyword>
<evidence type="ECO:0000256" key="17">
    <source>
        <dbReference type="SAM" id="Phobius"/>
    </source>
</evidence>
<feature type="compositionally biased region" description="Basic and acidic residues" evidence="16">
    <location>
        <begin position="1658"/>
        <end position="1667"/>
    </location>
</feature>
<dbReference type="InterPro" id="IPR001879">
    <property type="entry name" value="GPCR_2_extracellular_dom"/>
</dbReference>
<evidence type="ECO:0000256" key="3">
    <source>
        <dbReference type="ARBA" id="ARBA00008077"/>
    </source>
</evidence>
<dbReference type="InterPro" id="IPR036116">
    <property type="entry name" value="FN3_sf"/>
</dbReference>
<dbReference type="PRINTS" id="PR01694">
    <property type="entry name" value="BAIPRECURSOR"/>
</dbReference>
<dbReference type="SUPFAM" id="SSF81321">
    <property type="entry name" value="Family A G protein-coupled receptor-like"/>
    <property type="match status" value="1"/>
</dbReference>
<feature type="transmembrane region" description="Helical" evidence="17">
    <location>
        <begin position="1429"/>
        <end position="1452"/>
    </location>
</feature>
<keyword evidence="10" id="KW-0297">G-protein coupled receptor</keyword>
<feature type="domain" description="Fibronectin type-III" evidence="22">
    <location>
        <begin position="215"/>
        <end position="315"/>
    </location>
</feature>
<keyword evidence="5" id="KW-0597">Phosphoprotein</keyword>
<feature type="transmembrane region" description="Helical" evidence="17">
    <location>
        <begin position="1357"/>
        <end position="1380"/>
    </location>
</feature>
<keyword evidence="8" id="KW-0677">Repeat</keyword>
<evidence type="ECO:0000256" key="11">
    <source>
        <dbReference type="ARBA" id="ARBA00023136"/>
    </source>
</evidence>
<evidence type="ECO:0000256" key="9">
    <source>
        <dbReference type="ARBA" id="ARBA00022989"/>
    </source>
</evidence>
<feature type="transmembrane region" description="Helical" evidence="17">
    <location>
        <begin position="1284"/>
        <end position="1304"/>
    </location>
</feature>
<dbReference type="Pfam" id="PF00002">
    <property type="entry name" value="7tm_2"/>
    <property type="match status" value="1"/>
</dbReference>
<keyword evidence="6 17" id="KW-0812">Transmembrane</keyword>
<dbReference type="EMBL" id="CALNXI010000045">
    <property type="protein sequence ID" value="CAH3016667.1"/>
    <property type="molecule type" value="Genomic_DNA"/>
</dbReference>
<evidence type="ECO:0000259" key="22">
    <source>
        <dbReference type="PROSITE" id="PS50853"/>
    </source>
</evidence>
<comment type="similarity">
    <text evidence="3">Belongs to the G-protein coupled receptor Fz/Smo family.</text>
</comment>
<feature type="domain" description="G-protein coupled receptors family 2 profile 2" evidence="20">
    <location>
        <begin position="1211"/>
        <end position="1453"/>
    </location>
</feature>
<feature type="compositionally biased region" description="Polar residues" evidence="16">
    <location>
        <begin position="1590"/>
        <end position="1604"/>
    </location>
</feature>
<dbReference type="CDD" id="cd15040">
    <property type="entry name" value="7tmB2_Adhesion"/>
    <property type="match status" value="1"/>
</dbReference>
<keyword evidence="7" id="KW-0732">Signal</keyword>
<dbReference type="SMART" id="SM00060">
    <property type="entry name" value="FN3"/>
    <property type="match status" value="3"/>
</dbReference>
<dbReference type="Proteomes" id="UP001159427">
    <property type="component" value="Unassembled WGS sequence"/>
</dbReference>
<protein>
    <submittedName>
        <fullName evidence="23">Uncharacterized protein</fullName>
    </submittedName>
</protein>
<dbReference type="SMART" id="SM00409">
    <property type="entry name" value="IG"/>
    <property type="match status" value="4"/>
</dbReference>
<evidence type="ECO:0000313" key="24">
    <source>
        <dbReference type="Proteomes" id="UP001159427"/>
    </source>
</evidence>
<dbReference type="Pfam" id="PF01825">
    <property type="entry name" value="GPS"/>
    <property type="match status" value="1"/>
</dbReference>
<dbReference type="Pfam" id="PF07679">
    <property type="entry name" value="I-set"/>
    <property type="match status" value="3"/>
</dbReference>
<evidence type="ECO:0000256" key="12">
    <source>
        <dbReference type="ARBA" id="ARBA00023157"/>
    </source>
</evidence>
<evidence type="ECO:0000259" key="18">
    <source>
        <dbReference type="PROSITE" id="PS50221"/>
    </source>
</evidence>
<evidence type="ECO:0000256" key="1">
    <source>
        <dbReference type="ARBA" id="ARBA00004651"/>
    </source>
</evidence>
<feature type="compositionally biased region" description="Polar residues" evidence="16">
    <location>
        <begin position="1713"/>
        <end position="1722"/>
    </location>
</feature>
<dbReference type="InterPro" id="IPR000203">
    <property type="entry name" value="GPS"/>
</dbReference>
<dbReference type="Gene3D" id="1.20.1070.10">
    <property type="entry name" value="Rhodopsin 7-helix transmembrane proteins"/>
    <property type="match status" value="1"/>
</dbReference>
<evidence type="ECO:0000259" key="21">
    <source>
        <dbReference type="PROSITE" id="PS50835"/>
    </source>
</evidence>
<comment type="similarity">
    <text evidence="2">Belongs to the G-protein coupled receptor 2 family. Adhesion G-protein coupled receptor (ADGR) subfamily.</text>
</comment>
<feature type="domain" description="GAIN-B" evidence="18">
    <location>
        <begin position="1035"/>
        <end position="1202"/>
    </location>
</feature>
<dbReference type="PANTHER" id="PTHR12011:SF347">
    <property type="entry name" value="FI21270P1-RELATED"/>
    <property type="match status" value="1"/>
</dbReference>
<dbReference type="InterPro" id="IPR007110">
    <property type="entry name" value="Ig-like_dom"/>
</dbReference>
<dbReference type="InterPro" id="IPR008077">
    <property type="entry name" value="GPCR_2_brain_angio_inhib"/>
</dbReference>
<sequence>MFTAVVFPATQSPSSLSPLKFYTFPQGEYTVLSGDQFYLNCTAGGRPVPNIQWYKEGSLIQDSGDLFQHQVFNRTLRLGSLNSTIHDGKYICQAVSPFGNLTTSFDVKVIDRVTAKYPTAGSHYEVRAGKRRGRVTMFCNTTGHPIISRTWFYNGIEVQNRAKFTNRFSIDQSDGNLEIWDLRLDDFGFYQCVAKNKLTEDDRRTYLIVTGHPLPPVNVVITNCANHTANLTWDVRLTPDLDPPSEFIIEWRARSKSNPLPWQEFSKLAVVNGATRLFVVKNLKADNEIQFRIRASNNLGPGFPGYMVSGLTCITNSNKPSLYPANLKGSPGTFDRILRITWKALDQVDWSGRSCTYRIFYRLNAPNATWNTRVSGDCSRSLYSLFVPQPNSEYEIAIRAENSKGIGPSSPIVKGLSGQSSPLAPSTVSIVRILARSVEVQWSAIQVLPPKTVDGYWITARPGRTRLNLEPCFDNPECARRRRAVGELPSTATPPPQFPDGTIRVHVNNSLSGVVTGLKPWSEYTLEVQGYNNAGLGIPKTEVIITLDSKDSYYNLSMTIISESFSDDLRNENSSRYKRIRDSVIGEVSSLYQPFPWFKRVILLGLSPYMAVPPPPGAYHLSPHTTPTGFNTLICFLITNLKKYFGINLRRKKDIPSILAIQNVLVNASSLLVNVSGRIVVNCTVIGGPQDLKVTWFKGNKSIGLTHRTKVDTGLRYSLLTIRDVMAEDEGNYSCQASKGFQTGNASVTVNVIPVLEIQPQAISKHVGDQVTFNCTVVRGFRQGAHVIVVEVTDRFNEVRYQSSSFAAVNLQIPGGKRSHTRSFKCEMWFQQQLLSRSQMAELVIIPVDAPKCPAEPLEGVSWAATAAGSIDIQPCPPGATGTASRICSQSAVWGEAKFIRCTSPEFLRLLDETEAITQGFETDFTAKQILLQLANVSEPVSDNSTRPNEIYGRDLSISVDILARLADYNSNQGNVSSTKDVNNYAQVASNLLDLTNSKTWQNLERAGRGRGRTLVKTLDVYGLGVAATLSGSTKSKTVETKNLLLRIDRVKQGSPLKKKGLNVSYSQSSIYVPPQTFGAADSSVVSLVYPTLYNVLPLAKSSGDDMPLYPNTTVVSSTVLPRPPDVLNDPPVKIILRNRGGNAPAGATPNARCVFWRPGEAPFWQTSGCRLVPSESDNVLTTCECDHLTIFAALMDPFDSSIGEADKKALEIISIVGCTISLLAVLITVAVTLYFWRVVKSPRAKVLLNVCAALALSCIFVIVEGSARDSKAGCTVVAVFLHYFLLALFSWMLCEGVLLYILLVKVFGGGAEEKVKYFYIFGWGFPALIVVISLAATQADGYGTSETCWLDVPSGLIWAFIAPAVIIILINIVVFVLVIRQMMGTRHVQNKTQVEKVKAGLKATAVILPLLGITWLFGLLTFSSSTVAFKYMFAIFNSLQGLMIFIFHCLLNKQIKDAIKRIRDKTSSGVVSSTPKTKPSPILPSKQFSSFNFVSVPKKRSTRAQNDYEMMESLSRDSVSKLPSGSVAEKNVMVDIPSEQQPEAETHLRDAPKNLYDLQDKSEEIVPVNSTEEKSAPGVFIPPNDETILPSNDEPTSLSVSEESSADGKDVHESLMRKTEGAKTNEQPLENHEKRLSLQGYANDIFAQSPPKAEGILGREEGRLTPKESLSSSSLNTEEENVELSAEVNSGISPGEVSCIMDEGPLEGALPSTFSEETTSRIGAKRVDPREVKDEVKNDEDFEIKMRERRKKVDAVTKAAEAFTSSQKEAKPPKSPTSGKHRWEKIRQKMFRRSYKVEHPGDTSGKPSQSHNPDDVPDVEFA</sequence>
<dbReference type="Pfam" id="PF16489">
    <property type="entry name" value="GAIN"/>
    <property type="match status" value="1"/>
</dbReference>
<dbReference type="SMART" id="SM00303">
    <property type="entry name" value="GPS"/>
    <property type="match status" value="1"/>
</dbReference>
<evidence type="ECO:0000259" key="20">
    <source>
        <dbReference type="PROSITE" id="PS50261"/>
    </source>
</evidence>
<dbReference type="SMART" id="SM00008">
    <property type="entry name" value="HormR"/>
    <property type="match status" value="1"/>
</dbReference>
<dbReference type="PROSITE" id="PS50261">
    <property type="entry name" value="G_PROTEIN_RECEP_F2_4"/>
    <property type="match status" value="1"/>
</dbReference>
<keyword evidence="24" id="KW-1185">Reference proteome</keyword>
<evidence type="ECO:0000256" key="10">
    <source>
        <dbReference type="ARBA" id="ARBA00023040"/>
    </source>
</evidence>
<organism evidence="23 24">
    <name type="scientific">Porites evermanni</name>
    <dbReference type="NCBI Taxonomy" id="104178"/>
    <lineage>
        <taxon>Eukaryota</taxon>
        <taxon>Metazoa</taxon>
        <taxon>Cnidaria</taxon>
        <taxon>Anthozoa</taxon>
        <taxon>Hexacorallia</taxon>
        <taxon>Scleractinia</taxon>
        <taxon>Fungiina</taxon>
        <taxon>Poritidae</taxon>
        <taxon>Porites</taxon>
    </lineage>
</organism>
<dbReference type="CDD" id="cd00096">
    <property type="entry name" value="Ig"/>
    <property type="match status" value="2"/>
</dbReference>
<dbReference type="PROSITE" id="PS50227">
    <property type="entry name" value="G_PROTEIN_RECEP_F2_3"/>
    <property type="match status" value="1"/>
</dbReference>
<dbReference type="InterPro" id="IPR003598">
    <property type="entry name" value="Ig_sub2"/>
</dbReference>
<feature type="region of interest" description="Disordered" evidence="16">
    <location>
        <begin position="1571"/>
        <end position="1612"/>
    </location>
</feature>
<dbReference type="CDD" id="cd00063">
    <property type="entry name" value="FN3"/>
    <property type="match status" value="3"/>
</dbReference>
<feature type="transmembrane region" description="Helical" evidence="17">
    <location>
        <begin position="1401"/>
        <end position="1423"/>
    </location>
</feature>
<dbReference type="InterPro" id="IPR013783">
    <property type="entry name" value="Ig-like_fold"/>
</dbReference>
<keyword evidence="11 17" id="KW-0472">Membrane</keyword>
<gene>
    <name evidence="23" type="ORF">PEVE_00031465</name>
</gene>
<feature type="region of interest" description="Disordered" evidence="16">
    <location>
        <begin position="1653"/>
        <end position="1727"/>
    </location>
</feature>
<feature type="domain" description="Ig-like" evidence="21">
    <location>
        <begin position="118"/>
        <end position="210"/>
    </location>
</feature>
<dbReference type="InterPro" id="IPR036364">
    <property type="entry name" value="SEA_dom_sf"/>
</dbReference>
<feature type="domain" description="Ig-like" evidence="21">
    <location>
        <begin position="656"/>
        <end position="751"/>
    </location>
</feature>
<dbReference type="SUPFAM" id="SSF48726">
    <property type="entry name" value="Immunoglobulin"/>
    <property type="match status" value="3"/>
</dbReference>
<evidence type="ECO:0000259" key="19">
    <source>
        <dbReference type="PROSITE" id="PS50227"/>
    </source>
</evidence>
<feature type="transmembrane region" description="Helical" evidence="17">
    <location>
        <begin position="1247"/>
        <end position="1264"/>
    </location>
</feature>
<name>A0ABN8LHR1_9CNID</name>
<evidence type="ECO:0000256" key="14">
    <source>
        <dbReference type="ARBA" id="ARBA00023180"/>
    </source>
</evidence>
<evidence type="ECO:0000256" key="16">
    <source>
        <dbReference type="SAM" id="MobiDB-lite"/>
    </source>
</evidence>
<keyword evidence="9 17" id="KW-1133">Transmembrane helix</keyword>
<dbReference type="InterPro" id="IPR036179">
    <property type="entry name" value="Ig-like_dom_sf"/>
</dbReference>
<dbReference type="InterPro" id="IPR000539">
    <property type="entry name" value="Frizzled/Smoothened_7TM"/>
</dbReference>
<accession>A0ABN8LHR1</accession>
<dbReference type="Gene3D" id="2.60.220.50">
    <property type="match status" value="1"/>
</dbReference>
<dbReference type="InterPro" id="IPR000832">
    <property type="entry name" value="GPCR_2_secretin-like"/>
</dbReference>
<dbReference type="SMART" id="SM01330">
    <property type="entry name" value="Frizzled"/>
    <property type="match status" value="1"/>
</dbReference>
<comment type="caution">
    <text evidence="23">The sequence shown here is derived from an EMBL/GenBank/DDBJ whole genome shotgun (WGS) entry which is preliminary data.</text>
</comment>
<dbReference type="Gene3D" id="2.60.40.10">
    <property type="entry name" value="Immunoglobulins"/>
    <property type="match status" value="6"/>
</dbReference>
<proteinExistence type="inferred from homology"/>
<feature type="domain" description="Fibronectin type-III" evidence="22">
    <location>
        <begin position="424"/>
        <end position="552"/>
    </location>
</feature>
<dbReference type="PROSITE" id="PS00650">
    <property type="entry name" value="G_PROTEIN_RECEP_F2_2"/>
    <property type="match status" value="1"/>
</dbReference>
<feature type="domain" description="Ig-like" evidence="21">
    <location>
        <begin position="13"/>
        <end position="108"/>
    </location>
</feature>
<dbReference type="InterPro" id="IPR017983">
    <property type="entry name" value="GPCR_2_secretin-like_CS"/>
</dbReference>
<dbReference type="InterPro" id="IPR036445">
    <property type="entry name" value="GPCR_2_extracell_dom_sf"/>
</dbReference>
<dbReference type="SMART" id="SM00408">
    <property type="entry name" value="IGc2"/>
    <property type="match status" value="3"/>
</dbReference>
<feature type="region of interest" description="Disordered" evidence="16">
    <location>
        <begin position="1751"/>
        <end position="1823"/>
    </location>
</feature>
<evidence type="ECO:0000256" key="13">
    <source>
        <dbReference type="ARBA" id="ARBA00023170"/>
    </source>
</evidence>
<evidence type="ECO:0000256" key="5">
    <source>
        <dbReference type="ARBA" id="ARBA00022553"/>
    </source>
</evidence>
<evidence type="ECO:0000256" key="2">
    <source>
        <dbReference type="ARBA" id="ARBA00007343"/>
    </source>
</evidence>
<dbReference type="PROSITE" id="PS50221">
    <property type="entry name" value="GAIN_B"/>
    <property type="match status" value="1"/>
</dbReference>
<dbReference type="InterPro" id="IPR046338">
    <property type="entry name" value="GAIN_dom_sf"/>
</dbReference>
<dbReference type="InterPro" id="IPR003961">
    <property type="entry name" value="FN3_dom"/>
</dbReference>
<dbReference type="PRINTS" id="PR00249">
    <property type="entry name" value="GPCRSECRETIN"/>
</dbReference>
<evidence type="ECO:0000313" key="23">
    <source>
        <dbReference type="EMBL" id="CAH3016667.1"/>
    </source>
</evidence>
<evidence type="ECO:0000256" key="4">
    <source>
        <dbReference type="ARBA" id="ARBA00022475"/>
    </source>
</evidence>
<feature type="transmembrane region" description="Helical" evidence="17">
    <location>
        <begin position="1213"/>
        <end position="1235"/>
    </location>
</feature>
<feature type="transmembrane region" description="Helical" evidence="17">
    <location>
        <begin position="1316"/>
        <end position="1337"/>
    </location>
</feature>
<dbReference type="PROSITE" id="PS50853">
    <property type="entry name" value="FN3"/>
    <property type="match status" value="3"/>
</dbReference>
<reference evidence="23 24" key="1">
    <citation type="submission" date="2022-05" db="EMBL/GenBank/DDBJ databases">
        <authorList>
            <consortium name="Genoscope - CEA"/>
            <person name="William W."/>
        </authorList>
    </citation>
    <scope>NUCLEOTIDE SEQUENCE [LARGE SCALE GENOMIC DNA]</scope>
</reference>
<evidence type="ECO:0000256" key="7">
    <source>
        <dbReference type="ARBA" id="ARBA00022729"/>
    </source>
</evidence>
<dbReference type="InterPro" id="IPR032471">
    <property type="entry name" value="AGRL2-4_GAIN_subdom_A"/>
</dbReference>
<dbReference type="SUPFAM" id="SSF82671">
    <property type="entry name" value="SEA domain"/>
    <property type="match status" value="1"/>
</dbReference>
<dbReference type="PANTHER" id="PTHR12011">
    <property type="entry name" value="ADHESION G-PROTEIN COUPLED RECEPTOR"/>
    <property type="match status" value="1"/>
</dbReference>
<dbReference type="Pfam" id="PF00041">
    <property type="entry name" value="fn3"/>
    <property type="match status" value="1"/>
</dbReference>
<dbReference type="InterPro" id="IPR003599">
    <property type="entry name" value="Ig_sub"/>
</dbReference>
<feature type="compositionally biased region" description="Basic residues" evidence="16">
    <location>
        <begin position="1780"/>
        <end position="1795"/>
    </location>
</feature>
<dbReference type="Gene3D" id="1.25.40.610">
    <property type="match status" value="1"/>
</dbReference>
<keyword evidence="4" id="KW-1003">Cell membrane</keyword>
<keyword evidence="14" id="KW-0325">Glycoprotein</keyword>
<dbReference type="InterPro" id="IPR017981">
    <property type="entry name" value="GPCR_2-like_7TM"/>
</dbReference>
<dbReference type="InterPro" id="IPR013098">
    <property type="entry name" value="Ig_I-set"/>
</dbReference>
<dbReference type="SUPFAM" id="SSF49265">
    <property type="entry name" value="Fibronectin type III"/>
    <property type="match status" value="2"/>
</dbReference>
<dbReference type="InterPro" id="IPR057244">
    <property type="entry name" value="GAIN_B"/>
</dbReference>
<keyword evidence="12" id="KW-1015">Disulfide bond</keyword>
<evidence type="ECO:0000256" key="6">
    <source>
        <dbReference type="ARBA" id="ARBA00022692"/>
    </source>
</evidence>
<comment type="subcellular location">
    <subcellularLocation>
        <location evidence="1">Cell membrane</location>
        <topology evidence="1">Multi-pass membrane protein</topology>
    </subcellularLocation>
</comment>